<reference evidence="2" key="1">
    <citation type="submission" date="2014-11" db="EMBL/GenBank/DDBJ databases">
        <authorList>
            <person name="Otto D Thomas"/>
            <person name="Naeem Raeece"/>
        </authorList>
    </citation>
    <scope>NUCLEOTIDE SEQUENCE</scope>
</reference>
<name>A0A0G4HCY9_9ALVE</name>
<evidence type="ECO:0000313" key="2">
    <source>
        <dbReference type="EMBL" id="CEM41867.1"/>
    </source>
</evidence>
<organism evidence="2">
    <name type="scientific">Chromera velia CCMP2878</name>
    <dbReference type="NCBI Taxonomy" id="1169474"/>
    <lineage>
        <taxon>Eukaryota</taxon>
        <taxon>Sar</taxon>
        <taxon>Alveolata</taxon>
        <taxon>Colpodellida</taxon>
        <taxon>Chromeraceae</taxon>
        <taxon>Chromera</taxon>
    </lineage>
</organism>
<dbReference type="VEuPathDB" id="CryptoDB:Cvel_26319"/>
<accession>A0A0G4HCY9</accession>
<protein>
    <submittedName>
        <fullName evidence="2">Uncharacterized protein</fullName>
    </submittedName>
</protein>
<evidence type="ECO:0000256" key="1">
    <source>
        <dbReference type="SAM" id="MobiDB-lite"/>
    </source>
</evidence>
<feature type="region of interest" description="Disordered" evidence="1">
    <location>
        <begin position="84"/>
        <end position="106"/>
    </location>
</feature>
<dbReference type="AlphaFoldDB" id="A0A0G4HCY9"/>
<sequence length="106" mass="11945">MVKYFAEDIREHGPLPGYQLYQLESYNGVSKAAWQAKKFTGVRTSLGKAMLKALLLLMLWSWKDGSIDDAGLGIYELALELEQDDAKEDDAEEDDTQEDVVQDDAE</sequence>
<dbReference type="EMBL" id="CDMZ01002324">
    <property type="protein sequence ID" value="CEM41867.1"/>
    <property type="molecule type" value="Genomic_DNA"/>
</dbReference>
<proteinExistence type="predicted"/>
<gene>
    <name evidence="2" type="ORF">Cvel_26319</name>
</gene>